<gene>
    <name evidence="8" type="ORF">QE210_21070</name>
    <name evidence="9" type="ORF">QE258_27625</name>
</gene>
<keyword evidence="10" id="KW-1185">Reference proteome</keyword>
<dbReference type="Gene3D" id="2.40.128.260">
    <property type="entry name" value="Type IV secretion system, VirB10/TraB/TrbI"/>
    <property type="match status" value="2"/>
</dbReference>
<keyword evidence="4 7" id="KW-1133">Transmembrane helix</keyword>
<dbReference type="EMBL" id="CP123513">
    <property type="protein sequence ID" value="WGM03973.1"/>
    <property type="molecule type" value="Genomic_DNA"/>
</dbReference>
<evidence type="ECO:0000313" key="11">
    <source>
        <dbReference type="Proteomes" id="UP001177595"/>
    </source>
</evidence>
<geneLocation type="plasmid" evidence="8 11">
    <name>paPv9</name>
</geneLocation>
<dbReference type="GO" id="GO:0016020">
    <property type="term" value="C:membrane"/>
    <property type="evidence" value="ECO:0007669"/>
    <property type="project" value="UniProtKB-SubCell"/>
</dbReference>
<protein>
    <submittedName>
        <fullName evidence="8">TrbI/VirB10 family protein</fullName>
    </submittedName>
</protein>
<name>A0AA95GSB1_9GAMM</name>
<evidence type="ECO:0000256" key="3">
    <source>
        <dbReference type="ARBA" id="ARBA00022692"/>
    </source>
</evidence>
<evidence type="ECO:0000256" key="5">
    <source>
        <dbReference type="ARBA" id="ARBA00023136"/>
    </source>
</evidence>
<keyword evidence="5 7" id="KW-0472">Membrane</keyword>
<evidence type="ECO:0000256" key="4">
    <source>
        <dbReference type="ARBA" id="ARBA00022989"/>
    </source>
</evidence>
<dbReference type="Proteomes" id="UP001177592">
    <property type="component" value="Plasmid paNv_CAN14"/>
</dbReference>
<keyword evidence="6" id="KW-0175">Coiled coil</keyword>
<geneLocation type="plasmid" evidence="9 10">
    <name>paNv_CAN14</name>
</geneLocation>
<dbReference type="EMBL" id="CP123537">
    <property type="protein sequence ID" value="WGM09128.1"/>
    <property type="molecule type" value="Genomic_DNA"/>
</dbReference>
<dbReference type="RefSeq" id="WP_051297103.1">
    <property type="nucleotide sequence ID" value="NZ_CP123513.1"/>
</dbReference>
<dbReference type="InterPro" id="IPR042217">
    <property type="entry name" value="T4SS_VirB10/TrbI"/>
</dbReference>
<evidence type="ECO:0000256" key="6">
    <source>
        <dbReference type="SAM" id="Coils"/>
    </source>
</evidence>
<keyword evidence="8" id="KW-0614">Plasmid</keyword>
<evidence type="ECO:0000256" key="7">
    <source>
        <dbReference type="SAM" id="Phobius"/>
    </source>
</evidence>
<feature type="coiled-coil region" evidence="6">
    <location>
        <begin position="97"/>
        <end position="127"/>
    </location>
</feature>
<evidence type="ECO:0000313" key="8">
    <source>
        <dbReference type="EMBL" id="WGM03973.1"/>
    </source>
</evidence>
<dbReference type="Proteomes" id="UP001177595">
    <property type="component" value="Plasmid paPv9"/>
</dbReference>
<proteinExistence type="inferred from homology"/>
<sequence length="393" mass="44158">MSLFDKFKRHPVDNEIKKTTELAGDRHDIHVFTVRQKRIKHVMLIGGVILLGVSVLLIFGFYYFKKPPVVVYKPKPAEEEQYQRKERTSQAILDFKRAQARTENQTLDDVKKDVEKKENKAIEIEEKSDDKNIINLDKEEKDDRHNEKALTPTERRRQGEVLLSAKEITARNQKENTTSSEKTNTIDNEDFLKGAKYQDGQVGFVRHRPFLLSAGTTMPCVLKTKIITSYPSIVLCQLTKNVYSDDGKNILIRAGALLQGEQTRVLKKGVARVFVNWATVKDGNVRVHIDALGADGLGASGLPAWIDNHFWERFGGAMLLSFVDDALAAAASNISKENTSLSIDNTRSATKSMAELALENSIGIPPTAYVNQGEMLSVIVPRNIDFSPVYKNQ</sequence>
<keyword evidence="3 7" id="KW-0812">Transmembrane</keyword>
<evidence type="ECO:0000313" key="10">
    <source>
        <dbReference type="Proteomes" id="UP001177592"/>
    </source>
</evidence>
<comment type="subcellular location">
    <subcellularLocation>
        <location evidence="1">Membrane</location>
        <topology evidence="1">Single-pass membrane protein</topology>
    </subcellularLocation>
</comment>
<reference evidence="8" key="1">
    <citation type="submission" date="2023-04" db="EMBL/GenBank/DDBJ databases">
        <title>Genome dynamics across the evolutionary transition to endosymbiosis.</title>
        <authorList>
            <person name="Siozios S."/>
            <person name="Nadal-Jimenez P."/>
            <person name="Azagi T."/>
            <person name="Sprong H."/>
            <person name="Frost C.L."/>
            <person name="Parratt S.R."/>
            <person name="Taylor G."/>
            <person name="Brettell L."/>
            <person name="Lew K.C."/>
            <person name="Croft L."/>
            <person name="King K.C."/>
            <person name="Brockhurst M.A."/>
            <person name="Hypsa V."/>
            <person name="Novakova E."/>
            <person name="Darby A.C."/>
            <person name="Hurst G.D.D."/>
        </authorList>
    </citation>
    <scope>NUCLEOTIDE SEQUENCE</scope>
    <source>
        <strain evidence="9">ANv_CAN</strain>
        <strain evidence="8">APv</strain>
        <plasmid evidence="9">paNv_CAN14</plasmid>
        <plasmid evidence="8">paPv9</plasmid>
    </source>
</reference>
<dbReference type="Pfam" id="PF03743">
    <property type="entry name" value="TrbI"/>
    <property type="match status" value="1"/>
</dbReference>
<comment type="similarity">
    <text evidence="2">Belongs to the TrbI/VirB10 family.</text>
</comment>
<dbReference type="InterPro" id="IPR005498">
    <property type="entry name" value="T4SS_VirB10/TraB/TrbI"/>
</dbReference>
<evidence type="ECO:0000256" key="1">
    <source>
        <dbReference type="ARBA" id="ARBA00004167"/>
    </source>
</evidence>
<organism evidence="8 11">
    <name type="scientific">Arsenophonus nasoniae</name>
    <name type="common">son-killer infecting Nasonia vitripennis</name>
    <dbReference type="NCBI Taxonomy" id="638"/>
    <lineage>
        <taxon>Bacteria</taxon>
        <taxon>Pseudomonadati</taxon>
        <taxon>Pseudomonadota</taxon>
        <taxon>Gammaproteobacteria</taxon>
        <taxon>Enterobacterales</taxon>
        <taxon>Morganellaceae</taxon>
        <taxon>Arsenophonus</taxon>
    </lineage>
</organism>
<feature type="transmembrane region" description="Helical" evidence="7">
    <location>
        <begin position="42"/>
        <end position="64"/>
    </location>
</feature>
<evidence type="ECO:0000256" key="2">
    <source>
        <dbReference type="ARBA" id="ARBA00010265"/>
    </source>
</evidence>
<dbReference type="AlphaFoldDB" id="A0AA95GSB1"/>
<dbReference type="CDD" id="cd16429">
    <property type="entry name" value="VirB10"/>
    <property type="match status" value="1"/>
</dbReference>
<evidence type="ECO:0000313" key="9">
    <source>
        <dbReference type="EMBL" id="WGM09128.1"/>
    </source>
</evidence>
<accession>A0AA95GSB1</accession>